<accession>A0ABM5YQH3</accession>
<dbReference type="RefSeq" id="WP_061093797.1">
    <property type="nucleotide sequence ID" value="NZ_CP013927.1"/>
</dbReference>
<geneLocation type="plasmid" evidence="1 2">
    <name>pASTE61-200</name>
</geneLocation>
<keyword evidence="1" id="KW-0614">Plasmid</keyword>
<sequence>MKARLTTAEHKKYEGALNSPSSDVLQQIDKVPKLVLITYFADEVRGNIHQLFVNKTLIVSSDDEYAEVDTLEAIGLRLQDAIAEEYFHVEIEWRSIARATARLLNRESEYQADIELNGDYCPANWMRLSHDNIYLLAYHIQFNEAHDYIGEG</sequence>
<name>A0ABM5YQH3_9ALTE</name>
<keyword evidence="2" id="KW-1185">Reference proteome</keyword>
<reference evidence="1 2" key="1">
    <citation type="submission" date="2015-12" db="EMBL/GenBank/DDBJ databases">
        <title>Intraspecies pangenome expansion in the marine bacterium Alteromonas.</title>
        <authorList>
            <person name="Lopez-Perez M."/>
            <person name="Rodriguez-Valera F."/>
        </authorList>
    </citation>
    <scope>NUCLEOTIDE SEQUENCE [LARGE SCALE GENOMIC DNA]</scope>
    <source>
        <strain evidence="1 2">LMG 21861</strain>
        <plasmid evidence="1 2">pASTE61-200</plasmid>
    </source>
</reference>
<gene>
    <name evidence="1" type="ORF">AVL57_01035</name>
</gene>
<protein>
    <submittedName>
        <fullName evidence="1">Uncharacterized protein</fullName>
    </submittedName>
</protein>
<evidence type="ECO:0000313" key="1">
    <source>
        <dbReference type="EMBL" id="AMJ76758.1"/>
    </source>
</evidence>
<evidence type="ECO:0000313" key="2">
    <source>
        <dbReference type="Proteomes" id="UP000056750"/>
    </source>
</evidence>
<dbReference type="EMBL" id="CP013927">
    <property type="protein sequence ID" value="AMJ76758.1"/>
    <property type="molecule type" value="Genomic_DNA"/>
</dbReference>
<organism evidence="1 2">
    <name type="scientific">Alteromonas stellipolaris</name>
    <dbReference type="NCBI Taxonomy" id="233316"/>
    <lineage>
        <taxon>Bacteria</taxon>
        <taxon>Pseudomonadati</taxon>
        <taxon>Pseudomonadota</taxon>
        <taxon>Gammaproteobacteria</taxon>
        <taxon>Alteromonadales</taxon>
        <taxon>Alteromonadaceae</taxon>
        <taxon>Alteromonas/Salinimonas group</taxon>
        <taxon>Alteromonas</taxon>
    </lineage>
</organism>
<dbReference type="Proteomes" id="UP000056750">
    <property type="component" value="Plasmid pASTE61-200"/>
</dbReference>
<proteinExistence type="predicted"/>